<dbReference type="AlphaFoldDB" id="A0A0F9MVK4"/>
<organism evidence="1">
    <name type="scientific">marine sediment metagenome</name>
    <dbReference type="NCBI Taxonomy" id="412755"/>
    <lineage>
        <taxon>unclassified sequences</taxon>
        <taxon>metagenomes</taxon>
        <taxon>ecological metagenomes</taxon>
    </lineage>
</organism>
<comment type="caution">
    <text evidence="1">The sequence shown here is derived from an EMBL/GenBank/DDBJ whole genome shotgun (WGS) entry which is preliminary data.</text>
</comment>
<protein>
    <submittedName>
        <fullName evidence="1">Uncharacterized protein</fullName>
    </submittedName>
</protein>
<evidence type="ECO:0000313" key="1">
    <source>
        <dbReference type="EMBL" id="KKN11310.1"/>
    </source>
</evidence>
<name>A0A0F9MVK4_9ZZZZ</name>
<accession>A0A0F9MVK4</accession>
<dbReference type="EMBL" id="LAZR01004148">
    <property type="protein sequence ID" value="KKN11310.1"/>
    <property type="molecule type" value="Genomic_DNA"/>
</dbReference>
<feature type="non-terminal residue" evidence="1">
    <location>
        <position position="33"/>
    </location>
</feature>
<reference evidence="1" key="1">
    <citation type="journal article" date="2015" name="Nature">
        <title>Complex archaea that bridge the gap between prokaryotes and eukaryotes.</title>
        <authorList>
            <person name="Spang A."/>
            <person name="Saw J.H."/>
            <person name="Jorgensen S.L."/>
            <person name="Zaremba-Niedzwiedzka K."/>
            <person name="Martijn J."/>
            <person name="Lind A.E."/>
            <person name="van Eijk R."/>
            <person name="Schleper C."/>
            <person name="Guy L."/>
            <person name="Ettema T.J."/>
        </authorList>
    </citation>
    <scope>NUCLEOTIDE SEQUENCE</scope>
</reference>
<gene>
    <name evidence="1" type="ORF">LCGC14_1027740</name>
</gene>
<sequence>MENSLEQKAQSILEENVKNIDLISYFCKSTKKT</sequence>
<proteinExistence type="predicted"/>